<dbReference type="PhylomeDB" id="B4Q0G9"/>
<reference evidence="2 3" key="1">
    <citation type="journal article" date="2007" name="Nature">
        <title>Evolution of genes and genomes on the Drosophila phylogeny.</title>
        <authorList>
            <consortium name="Drosophila 12 Genomes Consortium"/>
            <person name="Clark A.G."/>
            <person name="Eisen M.B."/>
            <person name="Smith D.R."/>
            <person name="Bergman C.M."/>
            <person name="Oliver B."/>
            <person name="Markow T.A."/>
            <person name="Kaufman T.C."/>
            <person name="Kellis M."/>
            <person name="Gelbart W."/>
            <person name="Iyer V.N."/>
            <person name="Pollard D.A."/>
            <person name="Sackton T.B."/>
            <person name="Larracuente A.M."/>
            <person name="Singh N.D."/>
            <person name="Abad J.P."/>
            <person name="Abt D.N."/>
            <person name="Adryan B."/>
            <person name="Aguade M."/>
            <person name="Akashi H."/>
            <person name="Anderson W.W."/>
            <person name="Aquadro C.F."/>
            <person name="Ardell D.H."/>
            <person name="Arguello R."/>
            <person name="Artieri C.G."/>
            <person name="Barbash D.A."/>
            <person name="Barker D."/>
            <person name="Barsanti P."/>
            <person name="Batterham P."/>
            <person name="Batzoglou S."/>
            <person name="Begun D."/>
            <person name="Bhutkar A."/>
            <person name="Blanco E."/>
            <person name="Bosak S.A."/>
            <person name="Bradley R.K."/>
            <person name="Brand A.D."/>
            <person name="Brent M.R."/>
            <person name="Brooks A.N."/>
            <person name="Brown R.H."/>
            <person name="Butlin R.K."/>
            <person name="Caggese C."/>
            <person name="Calvi B.R."/>
            <person name="Bernardo de Carvalho A."/>
            <person name="Caspi A."/>
            <person name="Castrezana S."/>
            <person name="Celniker S.E."/>
            <person name="Chang J.L."/>
            <person name="Chapple C."/>
            <person name="Chatterji S."/>
            <person name="Chinwalla A."/>
            <person name="Civetta A."/>
            <person name="Clifton S.W."/>
            <person name="Comeron J.M."/>
            <person name="Costello J.C."/>
            <person name="Coyne J.A."/>
            <person name="Daub J."/>
            <person name="David R.G."/>
            <person name="Delcher A.L."/>
            <person name="Delehaunty K."/>
            <person name="Do C.B."/>
            <person name="Ebling H."/>
            <person name="Edwards K."/>
            <person name="Eickbush T."/>
            <person name="Evans J.D."/>
            <person name="Filipski A."/>
            <person name="Findeiss S."/>
            <person name="Freyhult E."/>
            <person name="Fulton L."/>
            <person name="Fulton R."/>
            <person name="Garcia A.C."/>
            <person name="Gardiner A."/>
            <person name="Garfield D.A."/>
            <person name="Garvin B.E."/>
            <person name="Gibson G."/>
            <person name="Gilbert D."/>
            <person name="Gnerre S."/>
            <person name="Godfrey J."/>
            <person name="Good R."/>
            <person name="Gotea V."/>
            <person name="Gravely B."/>
            <person name="Greenberg A.J."/>
            <person name="Griffiths-Jones S."/>
            <person name="Gross S."/>
            <person name="Guigo R."/>
            <person name="Gustafson E.A."/>
            <person name="Haerty W."/>
            <person name="Hahn M.W."/>
            <person name="Halligan D.L."/>
            <person name="Halpern A.L."/>
            <person name="Halter G.M."/>
            <person name="Han M.V."/>
            <person name="Heger A."/>
            <person name="Hillier L."/>
            <person name="Hinrichs A.S."/>
            <person name="Holmes I."/>
            <person name="Hoskins R.A."/>
            <person name="Hubisz M.J."/>
            <person name="Hultmark D."/>
            <person name="Huntley M.A."/>
            <person name="Jaffe D.B."/>
            <person name="Jagadeeshan S."/>
            <person name="Jeck W.R."/>
            <person name="Johnson J."/>
            <person name="Jones C.D."/>
            <person name="Jordan W.C."/>
            <person name="Karpen G.H."/>
            <person name="Kataoka E."/>
            <person name="Keightley P.D."/>
            <person name="Kheradpour P."/>
            <person name="Kirkness E.F."/>
            <person name="Koerich L.B."/>
            <person name="Kristiansen K."/>
            <person name="Kudrna D."/>
            <person name="Kulathinal R.J."/>
            <person name="Kumar S."/>
            <person name="Kwok R."/>
            <person name="Lander E."/>
            <person name="Langley C.H."/>
            <person name="Lapoint R."/>
            <person name="Lazzaro B.P."/>
            <person name="Lee S.J."/>
            <person name="Levesque L."/>
            <person name="Li R."/>
            <person name="Lin C.F."/>
            <person name="Lin M.F."/>
            <person name="Lindblad-Toh K."/>
            <person name="Llopart A."/>
            <person name="Long M."/>
            <person name="Low L."/>
            <person name="Lozovsky E."/>
            <person name="Lu J."/>
            <person name="Luo M."/>
            <person name="Machado C.A."/>
            <person name="Makalowski W."/>
            <person name="Marzo M."/>
            <person name="Matsuda M."/>
            <person name="Matzkin L."/>
            <person name="McAllister B."/>
            <person name="McBride C.S."/>
            <person name="McKernan B."/>
            <person name="McKernan K."/>
            <person name="Mendez-Lago M."/>
            <person name="Minx P."/>
            <person name="Mollenhauer M.U."/>
            <person name="Montooth K."/>
            <person name="Mount S.M."/>
            <person name="Mu X."/>
            <person name="Myers E."/>
            <person name="Negre B."/>
            <person name="Newfeld S."/>
            <person name="Nielsen R."/>
            <person name="Noor M.A."/>
            <person name="O'Grady P."/>
            <person name="Pachter L."/>
            <person name="Papaceit M."/>
            <person name="Parisi M.J."/>
            <person name="Parisi M."/>
            <person name="Parts L."/>
            <person name="Pedersen J.S."/>
            <person name="Pesole G."/>
            <person name="Phillippy A.M."/>
            <person name="Ponting C.P."/>
            <person name="Pop M."/>
            <person name="Porcelli D."/>
            <person name="Powell J.R."/>
            <person name="Prohaska S."/>
            <person name="Pruitt K."/>
            <person name="Puig M."/>
            <person name="Quesneville H."/>
            <person name="Ram K.R."/>
            <person name="Rand D."/>
            <person name="Rasmussen M.D."/>
            <person name="Reed L.K."/>
            <person name="Reenan R."/>
            <person name="Reily A."/>
            <person name="Remington K.A."/>
            <person name="Rieger T.T."/>
            <person name="Ritchie M.G."/>
            <person name="Robin C."/>
            <person name="Rogers Y.H."/>
            <person name="Rohde C."/>
            <person name="Rozas J."/>
            <person name="Rubenfield M.J."/>
            <person name="Ruiz A."/>
            <person name="Russo S."/>
            <person name="Salzberg S.L."/>
            <person name="Sanchez-Gracia A."/>
            <person name="Saranga D.J."/>
            <person name="Sato H."/>
            <person name="Schaeffer S.W."/>
            <person name="Schatz M.C."/>
            <person name="Schlenke T."/>
            <person name="Schwartz R."/>
            <person name="Segarra C."/>
            <person name="Singh R.S."/>
            <person name="Sirot L."/>
            <person name="Sirota M."/>
            <person name="Sisneros N.B."/>
            <person name="Smith C.D."/>
            <person name="Smith T.F."/>
            <person name="Spieth J."/>
            <person name="Stage D.E."/>
            <person name="Stark A."/>
            <person name="Stephan W."/>
            <person name="Strausberg R.L."/>
            <person name="Strempel S."/>
            <person name="Sturgill D."/>
            <person name="Sutton G."/>
            <person name="Sutton G.G."/>
            <person name="Tao W."/>
            <person name="Teichmann S."/>
            <person name="Tobari Y.N."/>
            <person name="Tomimura Y."/>
            <person name="Tsolas J.M."/>
            <person name="Valente V.L."/>
            <person name="Venter E."/>
            <person name="Venter J.C."/>
            <person name="Vicario S."/>
            <person name="Vieira F.G."/>
            <person name="Vilella A.J."/>
            <person name="Villasante A."/>
            <person name="Walenz B."/>
            <person name="Wang J."/>
            <person name="Wasserman M."/>
            <person name="Watts T."/>
            <person name="Wilson D."/>
            <person name="Wilson R.K."/>
            <person name="Wing R.A."/>
            <person name="Wolfner M.F."/>
            <person name="Wong A."/>
            <person name="Wong G.K."/>
            <person name="Wu C.I."/>
            <person name="Wu G."/>
            <person name="Yamamoto D."/>
            <person name="Yang H.P."/>
            <person name="Yang S.P."/>
            <person name="Yorke J.A."/>
            <person name="Yoshida K."/>
            <person name="Zdobnov E."/>
            <person name="Zhang P."/>
            <person name="Zhang Y."/>
            <person name="Zimin A.V."/>
            <person name="Baldwin J."/>
            <person name="Abdouelleil A."/>
            <person name="Abdulkadir J."/>
            <person name="Abebe A."/>
            <person name="Abera B."/>
            <person name="Abreu J."/>
            <person name="Acer S.C."/>
            <person name="Aftuck L."/>
            <person name="Alexander A."/>
            <person name="An P."/>
            <person name="Anderson E."/>
            <person name="Anderson S."/>
            <person name="Arachi H."/>
            <person name="Azer M."/>
            <person name="Bachantsang P."/>
            <person name="Barry A."/>
            <person name="Bayul T."/>
            <person name="Berlin A."/>
            <person name="Bessette D."/>
            <person name="Bloom T."/>
            <person name="Blye J."/>
            <person name="Boguslavskiy L."/>
            <person name="Bonnet C."/>
            <person name="Boukhgalter B."/>
            <person name="Bourzgui I."/>
            <person name="Brown A."/>
            <person name="Cahill P."/>
            <person name="Channer S."/>
            <person name="Cheshatsang Y."/>
            <person name="Chuda L."/>
            <person name="Citroen M."/>
            <person name="Collymore A."/>
            <person name="Cooke P."/>
            <person name="Costello M."/>
            <person name="D'Aco K."/>
            <person name="Daza R."/>
            <person name="De Haan G."/>
            <person name="DeGray S."/>
            <person name="DeMaso C."/>
            <person name="Dhargay N."/>
            <person name="Dooley K."/>
            <person name="Dooley E."/>
            <person name="Doricent M."/>
            <person name="Dorje P."/>
            <person name="Dorjee K."/>
            <person name="Dupes A."/>
            <person name="Elong R."/>
            <person name="Falk J."/>
            <person name="Farina A."/>
            <person name="Faro S."/>
            <person name="Ferguson D."/>
            <person name="Fisher S."/>
            <person name="Foley C.D."/>
            <person name="Franke A."/>
            <person name="Friedrich D."/>
            <person name="Gadbois L."/>
            <person name="Gearin G."/>
            <person name="Gearin C.R."/>
            <person name="Giannoukos G."/>
            <person name="Goode T."/>
            <person name="Graham J."/>
            <person name="Grandbois E."/>
            <person name="Grewal S."/>
            <person name="Gyaltsen K."/>
            <person name="Hafez N."/>
            <person name="Hagos B."/>
            <person name="Hall J."/>
            <person name="Henson C."/>
            <person name="Hollinger A."/>
            <person name="Honan T."/>
            <person name="Huard M.D."/>
            <person name="Hughes L."/>
            <person name="Hurhula B."/>
            <person name="Husby M.E."/>
            <person name="Kamat A."/>
            <person name="Kanga B."/>
            <person name="Kashin S."/>
            <person name="Khazanovich D."/>
            <person name="Kisner P."/>
            <person name="Lance K."/>
            <person name="Lara M."/>
            <person name="Lee W."/>
            <person name="Lennon N."/>
            <person name="Letendre F."/>
            <person name="LeVine R."/>
            <person name="Lipovsky A."/>
            <person name="Liu X."/>
            <person name="Liu J."/>
            <person name="Liu S."/>
            <person name="Lokyitsang T."/>
            <person name="Lokyitsang Y."/>
            <person name="Lubonja R."/>
            <person name="Lui A."/>
            <person name="MacDonald P."/>
            <person name="Magnisalis V."/>
            <person name="Maru K."/>
            <person name="Matthews C."/>
            <person name="McCusker W."/>
            <person name="McDonough S."/>
            <person name="Mehta T."/>
            <person name="Meldrim J."/>
            <person name="Meneus L."/>
            <person name="Mihai O."/>
            <person name="Mihalev A."/>
            <person name="Mihova T."/>
            <person name="Mittelman R."/>
            <person name="Mlenga V."/>
            <person name="Montmayeur A."/>
            <person name="Mulrain L."/>
            <person name="Navidi A."/>
            <person name="Naylor J."/>
            <person name="Negash T."/>
            <person name="Nguyen T."/>
            <person name="Nguyen N."/>
            <person name="Nicol R."/>
            <person name="Norbu C."/>
            <person name="Norbu N."/>
            <person name="Novod N."/>
            <person name="O'Neill B."/>
            <person name="Osman S."/>
            <person name="Markiewicz E."/>
            <person name="Oyono O.L."/>
            <person name="Patti C."/>
            <person name="Phunkhang P."/>
            <person name="Pierre F."/>
            <person name="Priest M."/>
            <person name="Raghuraman S."/>
            <person name="Rege F."/>
            <person name="Reyes R."/>
            <person name="Rise C."/>
            <person name="Rogov P."/>
            <person name="Ross K."/>
            <person name="Ryan E."/>
            <person name="Settipalli S."/>
            <person name="Shea T."/>
            <person name="Sherpa N."/>
            <person name="Shi L."/>
            <person name="Shih D."/>
            <person name="Sparrow T."/>
            <person name="Spaulding J."/>
            <person name="Stalker J."/>
            <person name="Stange-Thomann N."/>
            <person name="Stavropoulos S."/>
            <person name="Stone C."/>
            <person name="Strader C."/>
            <person name="Tesfaye S."/>
            <person name="Thomson T."/>
            <person name="Thoulutsang Y."/>
            <person name="Thoulutsang D."/>
            <person name="Topham K."/>
            <person name="Topping I."/>
            <person name="Tsamla T."/>
            <person name="Vassiliev H."/>
            <person name="Vo A."/>
            <person name="Wangchuk T."/>
            <person name="Wangdi T."/>
            <person name="Weiand M."/>
            <person name="Wilkinson J."/>
            <person name="Wilson A."/>
            <person name="Yadav S."/>
            <person name="Young G."/>
            <person name="Yu Q."/>
            <person name="Zembek L."/>
            <person name="Zhong D."/>
            <person name="Zimmer A."/>
            <person name="Zwirko Z."/>
            <person name="Jaffe D.B."/>
            <person name="Alvarez P."/>
            <person name="Brockman W."/>
            <person name="Butler J."/>
            <person name="Chin C."/>
            <person name="Gnerre S."/>
            <person name="Grabherr M."/>
            <person name="Kleber M."/>
            <person name="Mauceli E."/>
            <person name="MacCallum I."/>
        </authorList>
    </citation>
    <scope>NUCLEOTIDE SEQUENCE [LARGE SCALE GENOMIC DNA]</scope>
    <source>
        <strain evidence="3">Tai18E2 / Tucson 14021-0261.01</strain>
    </source>
</reference>
<evidence type="ECO:0000313" key="2">
    <source>
        <dbReference type="EMBL" id="EDX01253.1"/>
    </source>
</evidence>
<name>B4Q0G9_DROYA</name>
<dbReference type="OMA" id="YWSGNEE"/>
<sequence>MITEKEHPLDNCQLFVQLRKFFHDYAQNAKSLKNIIYWSGNEEHIKKICDEVMGLLLEHELILQVPHAKHSDQVALPNGLAAMNHLRGLLVYLVLNTANEQFLGESQWSAHVIHLCHQLPAIPQFMTIAIALTCGLQQPMEEFLACGPRWLTFQYFETFNEVLAHIHSDCLDALPLFFSALKAAGRAIINHNLPEENKRLLRQMASMLQRHLLDSDGRLKTLPRAANRRIYLAKAMEQLLEVLMDTLNDPEKREKPKCFAIYSQMSVDISASYSNDPITDLRLFALILLDALQRIFQLISVDTFMHWLEIPSQRLLYSYQELICSQTAELLKLVQSDEELRHHSVCTQMKSFAEAAKTLEQRIAELTIGELLAFLDGDLGDQVTNEQALAGLDNLFSRFIAFGNDECLETMANHLNLLTKKHAQMILSYLGQVVLSKMVAEDEGISVTEIKQEDDEMNEEEDTTSNEGDEEEGLLNMVLRPLFMQLNVTDKIEVLLLRDEQNITQGFNFEAPDHQERRIRFFNRLDMNKSFPIDEFLGLCYENAKQTWVDFSRLAVTHTRFTQLFWRLAAQFCPKLAAFHISACAEEFLLDEQLLQKPNALRFLIYLYGHRQILNGLYFSSRQMCVCLKDGPCPYGEEQLKQTQNRFLEACANGLAKFRKSMDFPSLQLIFRLLLQITVSEKQLNLQGNRQLTLLQKEHPKSEVGDDADDVKMAKQYIFMHAYLPEWRLKHWPLISQVMKTIDALRWNLATFEEARVNTLELAVRYWGHGLSHLTFLGEEFRQRVLNLVRKLTHKDFWIVHLTEDSFSNNRCFLRLLTQSTASEATLLFFQVLTNRTDYALVGELSDAVLKVNSDSAFRAFKFLFRQYLIAFRKHTRINKTFRNRRHWDHLMTVASKAPFCIRSEIMEQASQAFAVRFNTDLQEQQGR</sequence>
<gene>
    <name evidence="2" type="primary">Dyak\GE16321</name>
    <name evidence="2" type="synonym">dyak_GLEANR_17754</name>
    <name evidence="2" type="synonym">GE16321</name>
    <name evidence="2" type="ORF">Dyak_GE16321</name>
</gene>
<accession>B4Q0G9</accession>
<feature type="region of interest" description="Disordered" evidence="1">
    <location>
        <begin position="450"/>
        <end position="471"/>
    </location>
</feature>
<evidence type="ECO:0000256" key="1">
    <source>
        <dbReference type="SAM" id="MobiDB-lite"/>
    </source>
</evidence>
<dbReference type="eggNOG" id="ENOG502SDT1">
    <property type="taxonomic scope" value="Eukaryota"/>
</dbReference>
<dbReference type="AlphaFoldDB" id="B4Q0G9"/>
<dbReference type="KEGG" id="dya:Dyak_GE16321"/>
<evidence type="ECO:0000313" key="3">
    <source>
        <dbReference type="Proteomes" id="UP000002282"/>
    </source>
</evidence>
<feature type="compositionally biased region" description="Acidic residues" evidence="1">
    <location>
        <begin position="452"/>
        <end position="471"/>
    </location>
</feature>
<dbReference type="EMBL" id="CM000162">
    <property type="protein sequence ID" value="EDX01253.1"/>
    <property type="molecule type" value="Genomic_DNA"/>
</dbReference>
<reference evidence="2 3" key="2">
    <citation type="journal article" date="2007" name="PLoS Biol.">
        <title>Principles of genome evolution in the Drosophila melanogaster species group.</title>
        <authorList>
            <person name="Ranz J.M."/>
            <person name="Maurin D."/>
            <person name="Chan Y.S."/>
            <person name="von Grotthuss M."/>
            <person name="Hillier L.W."/>
            <person name="Roote J."/>
            <person name="Ashburner M."/>
            <person name="Bergman C.M."/>
        </authorList>
    </citation>
    <scope>NUCLEOTIDE SEQUENCE [LARGE SCALE GENOMIC DNA]</scope>
    <source>
        <strain evidence="3">Tai18E2 / Tucson 14021-0261.01</strain>
    </source>
</reference>
<keyword evidence="3" id="KW-1185">Reference proteome</keyword>
<dbReference type="Proteomes" id="UP000002282">
    <property type="component" value="Chromosome X"/>
</dbReference>
<protein>
    <submittedName>
        <fullName evidence="2">Uncharacterized protein</fullName>
    </submittedName>
</protein>
<dbReference type="OrthoDB" id="6588253at2759"/>
<dbReference type="HOGENOM" id="CLU_014736_0_0_1"/>
<proteinExistence type="predicted"/>
<organism evidence="2 3">
    <name type="scientific">Drosophila yakuba</name>
    <name type="common">Fruit fly</name>
    <dbReference type="NCBI Taxonomy" id="7245"/>
    <lineage>
        <taxon>Eukaryota</taxon>
        <taxon>Metazoa</taxon>
        <taxon>Ecdysozoa</taxon>
        <taxon>Arthropoda</taxon>
        <taxon>Hexapoda</taxon>
        <taxon>Insecta</taxon>
        <taxon>Pterygota</taxon>
        <taxon>Neoptera</taxon>
        <taxon>Endopterygota</taxon>
        <taxon>Diptera</taxon>
        <taxon>Brachycera</taxon>
        <taxon>Muscomorpha</taxon>
        <taxon>Ephydroidea</taxon>
        <taxon>Drosophilidae</taxon>
        <taxon>Drosophila</taxon>
        <taxon>Sophophora</taxon>
    </lineage>
</organism>